<dbReference type="EMBL" id="CATOUU010000763">
    <property type="protein sequence ID" value="CAI9946627.1"/>
    <property type="molecule type" value="Genomic_DNA"/>
</dbReference>
<proteinExistence type="predicted"/>
<evidence type="ECO:0000313" key="3">
    <source>
        <dbReference type="Proteomes" id="UP001642409"/>
    </source>
</evidence>
<evidence type="ECO:0000313" key="1">
    <source>
        <dbReference type="EMBL" id="CAI9946627.1"/>
    </source>
</evidence>
<organism evidence="1">
    <name type="scientific">Hexamita inflata</name>
    <dbReference type="NCBI Taxonomy" id="28002"/>
    <lineage>
        <taxon>Eukaryota</taxon>
        <taxon>Metamonada</taxon>
        <taxon>Diplomonadida</taxon>
        <taxon>Hexamitidae</taxon>
        <taxon>Hexamitinae</taxon>
        <taxon>Hexamita</taxon>
    </lineage>
</organism>
<evidence type="ECO:0000313" key="2">
    <source>
        <dbReference type="EMBL" id="CAL6068399.1"/>
    </source>
</evidence>
<keyword evidence="3" id="KW-1185">Reference proteome</keyword>
<sequence length="268" mass="31200">MNNWNQNESELDHLFLKASALIVNYLTSNQCCLNGTCVTVNVMQLSDSDYSRFWVLLETVMRIEVYVLKSYFVSTVVPRYMVSSTQSAENCKHEQNSSDTSEFAYQPLENPQNTQSTISLYKQPKCFRSSVPRQKSDQQIQFQNHFSSAVSHLLSVQTGLNVVVSELELCQRLNEHLKSCPKQQFWNQLSELMQIKTARQLSDYYTNSYSKNLHTGQLTTEDKTVLRELNQQMRQMKPAEVAKVFLVKQKTQTYFKRNIVMYVINLRK</sequence>
<dbReference type="EMBL" id="CAXDID020000272">
    <property type="protein sequence ID" value="CAL6068399.1"/>
    <property type="molecule type" value="Genomic_DNA"/>
</dbReference>
<accession>A0AA86PYU3</accession>
<reference evidence="1" key="1">
    <citation type="submission" date="2023-06" db="EMBL/GenBank/DDBJ databases">
        <authorList>
            <person name="Kurt Z."/>
        </authorList>
    </citation>
    <scope>NUCLEOTIDE SEQUENCE</scope>
</reference>
<dbReference type="Proteomes" id="UP001642409">
    <property type="component" value="Unassembled WGS sequence"/>
</dbReference>
<gene>
    <name evidence="1" type="ORF">HINF_LOCUS34272</name>
    <name evidence="2" type="ORF">HINF_LOCUS53484</name>
</gene>
<reference evidence="2 3" key="2">
    <citation type="submission" date="2024-07" db="EMBL/GenBank/DDBJ databases">
        <authorList>
            <person name="Akdeniz Z."/>
        </authorList>
    </citation>
    <scope>NUCLEOTIDE SEQUENCE [LARGE SCALE GENOMIC DNA]</scope>
</reference>
<dbReference type="AlphaFoldDB" id="A0AA86PYU3"/>
<name>A0AA86PYU3_9EUKA</name>
<protein>
    <submittedName>
        <fullName evidence="2">Hypothetical_protein</fullName>
    </submittedName>
</protein>
<comment type="caution">
    <text evidence="1">The sequence shown here is derived from an EMBL/GenBank/DDBJ whole genome shotgun (WGS) entry which is preliminary data.</text>
</comment>